<keyword evidence="2" id="KW-1185">Reference proteome</keyword>
<proteinExistence type="predicted"/>
<feature type="non-terminal residue" evidence="1">
    <location>
        <position position="149"/>
    </location>
</feature>
<accession>A0ACA9RII3</accession>
<name>A0ACA9RII3_9GLOM</name>
<evidence type="ECO:0000313" key="1">
    <source>
        <dbReference type="EMBL" id="CAG8794088.1"/>
    </source>
</evidence>
<comment type="caution">
    <text evidence="1">The sequence shown here is derived from an EMBL/GenBank/DDBJ whole genome shotgun (WGS) entry which is preliminary data.</text>
</comment>
<evidence type="ECO:0000313" key="2">
    <source>
        <dbReference type="Proteomes" id="UP000789920"/>
    </source>
</evidence>
<dbReference type="Proteomes" id="UP000789920">
    <property type="component" value="Unassembled WGS sequence"/>
</dbReference>
<sequence>MSNTPYIIIDSFESSPKGSAIPVQNPGRLIKPDHPKIQVEKKRKITDSPLESSNEITVNSNHSKEKKRKCEKVYEYSDKSDDDFETFFTKESLKTQPIFHSSIEQHCAESLNYKLLQWIVLNQHPFSVLETNSFLRLIFTFDLCYEISD</sequence>
<organism evidence="1 2">
    <name type="scientific">Racocetra persica</name>
    <dbReference type="NCBI Taxonomy" id="160502"/>
    <lineage>
        <taxon>Eukaryota</taxon>
        <taxon>Fungi</taxon>
        <taxon>Fungi incertae sedis</taxon>
        <taxon>Mucoromycota</taxon>
        <taxon>Glomeromycotina</taxon>
        <taxon>Glomeromycetes</taxon>
        <taxon>Diversisporales</taxon>
        <taxon>Gigasporaceae</taxon>
        <taxon>Racocetra</taxon>
    </lineage>
</organism>
<dbReference type="EMBL" id="CAJVQC010054360">
    <property type="protein sequence ID" value="CAG8794088.1"/>
    <property type="molecule type" value="Genomic_DNA"/>
</dbReference>
<protein>
    <submittedName>
        <fullName evidence="1">26378_t:CDS:1</fullName>
    </submittedName>
</protein>
<reference evidence="1" key="1">
    <citation type="submission" date="2021-06" db="EMBL/GenBank/DDBJ databases">
        <authorList>
            <person name="Kallberg Y."/>
            <person name="Tangrot J."/>
            <person name="Rosling A."/>
        </authorList>
    </citation>
    <scope>NUCLEOTIDE SEQUENCE</scope>
    <source>
        <strain evidence="1">MA461A</strain>
    </source>
</reference>
<gene>
    <name evidence="1" type="ORF">RPERSI_LOCUS19687</name>
</gene>